<dbReference type="Gene3D" id="1.10.630.10">
    <property type="entry name" value="Cytochrome P450"/>
    <property type="match status" value="1"/>
</dbReference>
<dbReference type="PRINTS" id="PR00463">
    <property type="entry name" value="EP450I"/>
</dbReference>
<keyword evidence="8" id="KW-0503">Monooxygenase</keyword>
<dbReference type="Proteomes" id="UP000327157">
    <property type="component" value="Unassembled WGS sequence"/>
</dbReference>
<keyword evidence="3" id="KW-0812">Transmembrane</keyword>
<dbReference type="PROSITE" id="PS00086">
    <property type="entry name" value="CYTOCHROME_P450"/>
    <property type="match status" value="1"/>
</dbReference>
<dbReference type="InterPro" id="IPR001128">
    <property type="entry name" value="Cyt_P450"/>
</dbReference>
<keyword evidence="10" id="KW-1185">Reference proteome</keyword>
<evidence type="ECO:0000313" key="10">
    <source>
        <dbReference type="Proteomes" id="UP000327157"/>
    </source>
</evidence>
<comment type="caution">
    <text evidence="9">The sequence shown here is derived from an EMBL/GenBank/DDBJ whole genome shotgun (WGS) entry which is preliminary data.</text>
</comment>
<evidence type="ECO:0000313" key="9">
    <source>
        <dbReference type="EMBL" id="KAB2619975.1"/>
    </source>
</evidence>
<dbReference type="GO" id="GO:0005506">
    <property type="term" value="F:iron ion binding"/>
    <property type="evidence" value="ECO:0007669"/>
    <property type="project" value="InterPro"/>
</dbReference>
<gene>
    <name evidence="9" type="ORF">D8674_036935</name>
</gene>
<name>A0A5N5GWI2_9ROSA</name>
<dbReference type="Pfam" id="PF00067">
    <property type="entry name" value="p450"/>
    <property type="match status" value="1"/>
</dbReference>
<proteinExistence type="inferred from homology"/>
<evidence type="ECO:0000256" key="1">
    <source>
        <dbReference type="ARBA" id="ARBA00004167"/>
    </source>
</evidence>
<keyword evidence="5" id="KW-1133">Transmembrane helix</keyword>
<dbReference type="GO" id="GO:0016020">
    <property type="term" value="C:membrane"/>
    <property type="evidence" value="ECO:0007669"/>
    <property type="project" value="UniProtKB-SubCell"/>
</dbReference>
<dbReference type="EMBL" id="SMOL01000361">
    <property type="protein sequence ID" value="KAB2619975.1"/>
    <property type="molecule type" value="Genomic_DNA"/>
</dbReference>
<dbReference type="InterPro" id="IPR036396">
    <property type="entry name" value="Cyt_P450_sf"/>
</dbReference>
<dbReference type="InterPro" id="IPR017972">
    <property type="entry name" value="Cyt_P450_CS"/>
</dbReference>
<evidence type="ECO:0000256" key="2">
    <source>
        <dbReference type="ARBA" id="ARBA00010617"/>
    </source>
</evidence>
<comment type="similarity">
    <text evidence="2 8">Belongs to the cytochrome P450 family.</text>
</comment>
<evidence type="ECO:0000256" key="6">
    <source>
        <dbReference type="ARBA" id="ARBA00023004"/>
    </source>
</evidence>
<dbReference type="PRINTS" id="PR00385">
    <property type="entry name" value="P450"/>
</dbReference>
<evidence type="ECO:0000256" key="5">
    <source>
        <dbReference type="ARBA" id="ARBA00022989"/>
    </source>
</evidence>
<evidence type="ECO:0000256" key="8">
    <source>
        <dbReference type="RuleBase" id="RU000461"/>
    </source>
</evidence>
<comment type="cofactor">
    <cofactor evidence="7">
        <name>heme</name>
        <dbReference type="ChEBI" id="CHEBI:30413"/>
    </cofactor>
</comment>
<keyword evidence="4 7" id="KW-0479">Metal-binding</keyword>
<dbReference type="AlphaFoldDB" id="A0A5N5GWI2"/>
<keyword evidence="6 7" id="KW-0408">Iron</keyword>
<dbReference type="InterPro" id="IPR002401">
    <property type="entry name" value="Cyt_P450_E_grp-I"/>
</dbReference>
<keyword evidence="8" id="KW-0560">Oxidoreductase</keyword>
<evidence type="ECO:0000256" key="7">
    <source>
        <dbReference type="PIRSR" id="PIRSR602401-1"/>
    </source>
</evidence>
<protein>
    <submittedName>
        <fullName evidence="9">Beta-amyrin 28-oxidase-like</fullName>
    </submittedName>
</protein>
<dbReference type="GO" id="GO:0004497">
    <property type="term" value="F:monooxygenase activity"/>
    <property type="evidence" value="ECO:0007669"/>
    <property type="project" value="UniProtKB-KW"/>
</dbReference>
<accession>A0A5N5GWI2</accession>
<dbReference type="PANTHER" id="PTHR24286:SF88">
    <property type="entry name" value="BETA-AMYRIN 28-OXIDASE-LIKE"/>
    <property type="match status" value="1"/>
</dbReference>
<dbReference type="GO" id="GO:0016705">
    <property type="term" value="F:oxidoreductase activity, acting on paired donors, with incorporation or reduction of molecular oxygen"/>
    <property type="evidence" value="ECO:0007669"/>
    <property type="project" value="InterPro"/>
</dbReference>
<reference evidence="9 10" key="2">
    <citation type="submission" date="2019-11" db="EMBL/GenBank/DDBJ databases">
        <title>A de novo genome assembly of a pear dwarfing rootstock.</title>
        <authorList>
            <person name="Wang F."/>
            <person name="Wang J."/>
            <person name="Li S."/>
            <person name="Zhang Y."/>
            <person name="Fang M."/>
            <person name="Ma L."/>
            <person name="Zhao Y."/>
            <person name="Jiang S."/>
        </authorList>
    </citation>
    <scope>NUCLEOTIDE SEQUENCE [LARGE SCALE GENOMIC DNA]</scope>
    <source>
        <strain evidence="9">S2</strain>
        <tissue evidence="9">Leaf</tissue>
    </source>
</reference>
<sequence>MDSMVQQHLKLHWDGKSSVEVYDLAQLLVTTLSARFFTGLENDPERTAKFAKFYNVITSGLHTIPLNVPGTAFHRAMKAANAMRKEVLLLVMEKKAAVSSSTSEIKINDIMSHLLFNPDPRGQFMTENEVADRVMGLMAGGFHSPSMATTFLIKFLGERPDICDKVRTEQLEIAGSKKLGEALNWEDIQKMKYSWSVALEVMRLVPPLQGTFREVVTDFTYEGYTIPKGWKVCWSASSTNKNPENFAAPEEFDPSRFENGNTPPPYSNIPFGSGPRICPGIGYARLQLLRFLHHVVTRYKWEVLNTSAKIAGGLNPVPEGGVHIRLHPYTA</sequence>
<keyword evidence="5" id="KW-0472">Membrane</keyword>
<comment type="subcellular location">
    <subcellularLocation>
        <location evidence="1">Membrane</location>
        <topology evidence="1">Single-pass membrane protein</topology>
    </subcellularLocation>
</comment>
<evidence type="ECO:0000256" key="4">
    <source>
        <dbReference type="ARBA" id="ARBA00022723"/>
    </source>
</evidence>
<keyword evidence="7 8" id="KW-0349">Heme</keyword>
<dbReference type="PANTHER" id="PTHR24286">
    <property type="entry name" value="CYTOCHROME P450 26"/>
    <property type="match status" value="1"/>
</dbReference>
<dbReference type="GO" id="GO:0016125">
    <property type="term" value="P:sterol metabolic process"/>
    <property type="evidence" value="ECO:0007669"/>
    <property type="project" value="TreeGrafter"/>
</dbReference>
<reference evidence="9 10" key="1">
    <citation type="submission" date="2019-09" db="EMBL/GenBank/DDBJ databases">
        <authorList>
            <person name="Ou C."/>
        </authorList>
    </citation>
    <scope>NUCLEOTIDE SEQUENCE [LARGE SCALE GENOMIC DNA]</scope>
    <source>
        <strain evidence="9">S2</strain>
        <tissue evidence="9">Leaf</tissue>
    </source>
</reference>
<dbReference type="OrthoDB" id="1372046at2759"/>
<organism evidence="9 10">
    <name type="scientific">Pyrus ussuriensis x Pyrus communis</name>
    <dbReference type="NCBI Taxonomy" id="2448454"/>
    <lineage>
        <taxon>Eukaryota</taxon>
        <taxon>Viridiplantae</taxon>
        <taxon>Streptophyta</taxon>
        <taxon>Embryophyta</taxon>
        <taxon>Tracheophyta</taxon>
        <taxon>Spermatophyta</taxon>
        <taxon>Magnoliopsida</taxon>
        <taxon>eudicotyledons</taxon>
        <taxon>Gunneridae</taxon>
        <taxon>Pentapetalae</taxon>
        <taxon>rosids</taxon>
        <taxon>fabids</taxon>
        <taxon>Rosales</taxon>
        <taxon>Rosaceae</taxon>
        <taxon>Amygdaloideae</taxon>
        <taxon>Maleae</taxon>
        <taxon>Pyrus</taxon>
    </lineage>
</organism>
<feature type="binding site" description="axial binding residue" evidence="7">
    <location>
        <position position="278"/>
    </location>
    <ligand>
        <name>heme</name>
        <dbReference type="ChEBI" id="CHEBI:30413"/>
    </ligand>
    <ligandPart>
        <name>Fe</name>
        <dbReference type="ChEBI" id="CHEBI:18248"/>
    </ligandPart>
</feature>
<dbReference type="SUPFAM" id="SSF48264">
    <property type="entry name" value="Cytochrome P450"/>
    <property type="match status" value="1"/>
</dbReference>
<dbReference type="GO" id="GO:0020037">
    <property type="term" value="F:heme binding"/>
    <property type="evidence" value="ECO:0007669"/>
    <property type="project" value="InterPro"/>
</dbReference>
<evidence type="ECO:0000256" key="3">
    <source>
        <dbReference type="ARBA" id="ARBA00022692"/>
    </source>
</evidence>